<sequence>MNNLTRYQLLDALLTFDQPLLDTLDSLNRLSWDSEEVLIKLKKEHILHVLQRYLQGQLSITDVENWANAIEGREDIESEENAQGIIDEILFDLANPLLSQPLSPESAQDYLTQLNSHIYV</sequence>
<comment type="caution">
    <text evidence="1">The sequence shown here is derived from an EMBL/GenBank/DDBJ whole genome shotgun (WGS) entry which is preliminary data.</text>
</comment>
<protein>
    <submittedName>
        <fullName evidence="1">Uncharacterized protein</fullName>
    </submittedName>
</protein>
<dbReference type="Proteomes" id="UP000003781">
    <property type="component" value="Unassembled WGS sequence"/>
</dbReference>
<name>A3ITN4_9CHRO</name>
<proteinExistence type="predicted"/>
<keyword evidence="2" id="KW-1185">Reference proteome</keyword>
<dbReference type="OrthoDB" id="7595800at2"/>
<gene>
    <name evidence="1" type="ORF">CY0110_30733</name>
</gene>
<evidence type="ECO:0000313" key="2">
    <source>
        <dbReference type="Proteomes" id="UP000003781"/>
    </source>
</evidence>
<accession>A3ITN4</accession>
<dbReference type="eggNOG" id="ENOG5033FR7">
    <property type="taxonomic scope" value="Bacteria"/>
</dbReference>
<reference evidence="1 2" key="1">
    <citation type="submission" date="2007-03" db="EMBL/GenBank/DDBJ databases">
        <authorList>
            <person name="Stal L."/>
            <person name="Ferriera S."/>
            <person name="Johnson J."/>
            <person name="Kravitz S."/>
            <person name="Beeson K."/>
            <person name="Sutton G."/>
            <person name="Rogers Y.-H."/>
            <person name="Friedman R."/>
            <person name="Frazier M."/>
            <person name="Venter J.C."/>
        </authorList>
    </citation>
    <scope>NUCLEOTIDE SEQUENCE [LARGE SCALE GENOMIC DNA]</scope>
    <source>
        <strain evidence="1 2">CCY0110</strain>
    </source>
</reference>
<dbReference type="EMBL" id="AAXW01000029">
    <property type="protein sequence ID" value="EAZ90215.1"/>
    <property type="molecule type" value="Genomic_DNA"/>
</dbReference>
<dbReference type="AlphaFoldDB" id="A3ITN4"/>
<organism evidence="1 2">
    <name type="scientific">Crocosphaera chwakensis CCY0110</name>
    <dbReference type="NCBI Taxonomy" id="391612"/>
    <lineage>
        <taxon>Bacteria</taxon>
        <taxon>Bacillati</taxon>
        <taxon>Cyanobacteriota</taxon>
        <taxon>Cyanophyceae</taxon>
        <taxon>Oscillatoriophycideae</taxon>
        <taxon>Chroococcales</taxon>
        <taxon>Aphanothecaceae</taxon>
        <taxon>Crocosphaera</taxon>
        <taxon>Crocosphaera chwakensis</taxon>
    </lineage>
</organism>
<evidence type="ECO:0000313" key="1">
    <source>
        <dbReference type="EMBL" id="EAZ90215.1"/>
    </source>
</evidence>
<dbReference type="RefSeq" id="WP_008276741.1">
    <property type="nucleotide sequence ID" value="NZ_AAXW01000029.1"/>
</dbReference>